<keyword evidence="7" id="KW-0686">Riboflavin biosynthesis</keyword>
<dbReference type="KEGG" id="rul:UC8_22590"/>
<keyword evidence="14" id="KW-1185">Reference proteome</keyword>
<dbReference type="GO" id="GO:0004746">
    <property type="term" value="F:riboflavin synthase activity"/>
    <property type="evidence" value="ECO:0007669"/>
    <property type="project" value="UniProtKB-UniRule"/>
</dbReference>
<evidence type="ECO:0000313" key="14">
    <source>
        <dbReference type="Proteomes" id="UP000325286"/>
    </source>
</evidence>
<evidence type="ECO:0000256" key="9">
    <source>
        <dbReference type="ARBA" id="ARBA00022737"/>
    </source>
</evidence>
<dbReference type="Gene3D" id="2.40.30.20">
    <property type="match status" value="2"/>
</dbReference>
<dbReference type="NCBIfam" id="TIGR00187">
    <property type="entry name" value="ribE"/>
    <property type="match status" value="1"/>
</dbReference>
<evidence type="ECO:0000256" key="4">
    <source>
        <dbReference type="ARBA" id="ARBA00011233"/>
    </source>
</evidence>
<dbReference type="CDD" id="cd00402">
    <property type="entry name" value="Riboflavin_synthase_like"/>
    <property type="match status" value="1"/>
</dbReference>
<dbReference type="PROSITE" id="PS51177">
    <property type="entry name" value="LUMAZINE_BIND"/>
    <property type="match status" value="2"/>
</dbReference>
<keyword evidence="8 13" id="KW-0808">Transferase</keyword>
<dbReference type="PANTHER" id="PTHR21098">
    <property type="entry name" value="RIBOFLAVIN SYNTHASE ALPHA CHAIN"/>
    <property type="match status" value="1"/>
</dbReference>
<dbReference type="NCBIfam" id="NF006767">
    <property type="entry name" value="PRK09289.1"/>
    <property type="match status" value="1"/>
</dbReference>
<dbReference type="RefSeq" id="WP_068142539.1">
    <property type="nucleotide sequence ID" value="NZ_CP042914.1"/>
</dbReference>
<dbReference type="InterPro" id="IPR001783">
    <property type="entry name" value="Lumazine-bd"/>
</dbReference>
<sequence length="207" mass="21997">MFTGLVETLGQVVETIDQDPGRRLRIDCGPVAEGLALGDSVAINGCCLTVVACQDTVADFEAGSETLSRTNLGQLASGSAVNLERALAVGDRLGGHYVTGHVDALGTLDRREEEPPWAKLWFNVPQPLTRQMAAKGSITVDGVSLTLVDVLATRFSVALIPHTLTVTTLGRLESGSPVNIETDVLAKYVGRFLETQDGWPSDKPPLT</sequence>
<dbReference type="FunFam" id="2.40.30.20:FF:000004">
    <property type="entry name" value="Riboflavin synthase, alpha subunit"/>
    <property type="match status" value="1"/>
</dbReference>
<evidence type="ECO:0000256" key="2">
    <source>
        <dbReference type="ARBA" id="ARBA00002803"/>
    </source>
</evidence>
<dbReference type="EC" id="2.5.1.9" evidence="5 10"/>
<keyword evidence="9" id="KW-0677">Repeat</keyword>
<evidence type="ECO:0000259" key="12">
    <source>
        <dbReference type="PROSITE" id="PS51177"/>
    </source>
</evidence>
<comment type="catalytic activity">
    <reaction evidence="1">
        <text>2 6,7-dimethyl-8-(1-D-ribityl)lumazine + H(+) = 5-amino-6-(D-ribitylamino)uracil + riboflavin</text>
        <dbReference type="Rhea" id="RHEA:20772"/>
        <dbReference type="ChEBI" id="CHEBI:15378"/>
        <dbReference type="ChEBI" id="CHEBI:15934"/>
        <dbReference type="ChEBI" id="CHEBI:57986"/>
        <dbReference type="ChEBI" id="CHEBI:58201"/>
        <dbReference type="EC" id="2.5.1.9"/>
    </reaction>
</comment>
<dbReference type="AlphaFoldDB" id="A0A5B9QQP4"/>
<comment type="pathway">
    <text evidence="3">Cofactor biosynthesis; riboflavin biosynthesis; riboflavin from 2-hydroxy-3-oxobutyl phosphate and 5-amino-6-(D-ribitylamino)uracil: step 2/2.</text>
</comment>
<dbReference type="PIRSF" id="PIRSF000498">
    <property type="entry name" value="Riboflavin_syn_A"/>
    <property type="match status" value="1"/>
</dbReference>
<evidence type="ECO:0000256" key="1">
    <source>
        <dbReference type="ARBA" id="ARBA00000968"/>
    </source>
</evidence>
<dbReference type="PANTHER" id="PTHR21098:SF12">
    <property type="entry name" value="RIBOFLAVIN SYNTHASE"/>
    <property type="match status" value="1"/>
</dbReference>
<evidence type="ECO:0000313" key="13">
    <source>
        <dbReference type="EMBL" id="QEG40252.1"/>
    </source>
</evidence>
<gene>
    <name evidence="13" type="primary">ribE</name>
    <name evidence="13" type="ORF">UC8_22590</name>
</gene>
<dbReference type="GO" id="GO:0009231">
    <property type="term" value="P:riboflavin biosynthetic process"/>
    <property type="evidence" value="ECO:0007669"/>
    <property type="project" value="UniProtKB-KW"/>
</dbReference>
<evidence type="ECO:0000256" key="6">
    <source>
        <dbReference type="ARBA" id="ARBA00013950"/>
    </source>
</evidence>
<proteinExistence type="predicted"/>
<dbReference type="NCBIfam" id="NF009566">
    <property type="entry name" value="PRK13020.1"/>
    <property type="match status" value="1"/>
</dbReference>
<dbReference type="InterPro" id="IPR026017">
    <property type="entry name" value="Lumazine-bd_dom"/>
</dbReference>
<evidence type="ECO:0000256" key="8">
    <source>
        <dbReference type="ARBA" id="ARBA00022679"/>
    </source>
</evidence>
<comment type="function">
    <text evidence="2">Catalyzes the dismutation of two molecules of 6,7-dimethyl-8-ribityllumazine, resulting in the formation of riboflavin and 5-amino-6-(D-ribitylamino)uracil.</text>
</comment>
<dbReference type="EMBL" id="CP042914">
    <property type="protein sequence ID" value="QEG40252.1"/>
    <property type="molecule type" value="Genomic_DNA"/>
</dbReference>
<dbReference type="OrthoDB" id="9788537at2"/>
<name>A0A5B9QQP4_9BACT</name>
<reference evidence="13 14" key="1">
    <citation type="submission" date="2019-08" db="EMBL/GenBank/DDBJ databases">
        <title>Deep-cultivation of Planctomycetes and their phenomic and genomic characterization uncovers novel biology.</title>
        <authorList>
            <person name="Wiegand S."/>
            <person name="Jogler M."/>
            <person name="Boedeker C."/>
            <person name="Pinto D."/>
            <person name="Vollmers J."/>
            <person name="Rivas-Marin E."/>
            <person name="Kohn T."/>
            <person name="Peeters S.H."/>
            <person name="Heuer A."/>
            <person name="Rast P."/>
            <person name="Oberbeckmann S."/>
            <person name="Bunk B."/>
            <person name="Jeske O."/>
            <person name="Meyerdierks A."/>
            <person name="Storesund J.E."/>
            <person name="Kallscheuer N."/>
            <person name="Luecker S."/>
            <person name="Lage O.M."/>
            <person name="Pohl T."/>
            <person name="Merkel B.J."/>
            <person name="Hornburger P."/>
            <person name="Mueller R.-W."/>
            <person name="Bruemmer F."/>
            <person name="Labrenz M."/>
            <person name="Spormann A.M."/>
            <person name="Op den Camp H."/>
            <person name="Overmann J."/>
            <person name="Amann R."/>
            <person name="Jetten M.S.M."/>
            <person name="Mascher T."/>
            <person name="Medema M.H."/>
            <person name="Devos D.P."/>
            <person name="Kaster A.-K."/>
            <person name="Ovreas L."/>
            <person name="Rohde M."/>
            <person name="Galperin M.Y."/>
            <person name="Jogler C."/>
        </authorList>
    </citation>
    <scope>NUCLEOTIDE SEQUENCE [LARGE SCALE GENOMIC DNA]</scope>
    <source>
        <strain evidence="13 14">UC8</strain>
    </source>
</reference>
<dbReference type="FunFam" id="2.40.30.20:FF:000003">
    <property type="entry name" value="Riboflavin synthase, alpha subunit"/>
    <property type="match status" value="1"/>
</dbReference>
<feature type="repeat" description="Lumazine-binding" evidence="11">
    <location>
        <begin position="1"/>
        <end position="96"/>
    </location>
</feature>
<dbReference type="Proteomes" id="UP000325286">
    <property type="component" value="Chromosome"/>
</dbReference>
<accession>A0A5B9QQP4</accession>
<evidence type="ECO:0000256" key="7">
    <source>
        <dbReference type="ARBA" id="ARBA00022619"/>
    </source>
</evidence>
<evidence type="ECO:0000256" key="3">
    <source>
        <dbReference type="ARBA" id="ARBA00004887"/>
    </source>
</evidence>
<organism evidence="13 14">
    <name type="scientific">Roseimaritima ulvae</name>
    <dbReference type="NCBI Taxonomy" id="980254"/>
    <lineage>
        <taxon>Bacteria</taxon>
        <taxon>Pseudomonadati</taxon>
        <taxon>Planctomycetota</taxon>
        <taxon>Planctomycetia</taxon>
        <taxon>Pirellulales</taxon>
        <taxon>Pirellulaceae</taxon>
        <taxon>Roseimaritima</taxon>
    </lineage>
</organism>
<dbReference type="InterPro" id="IPR017938">
    <property type="entry name" value="Riboflavin_synthase-like_b-brl"/>
</dbReference>
<feature type="repeat" description="Lumazine-binding" evidence="11">
    <location>
        <begin position="97"/>
        <end position="193"/>
    </location>
</feature>
<comment type="subunit">
    <text evidence="4">Homotrimer.</text>
</comment>
<dbReference type="InterPro" id="IPR023366">
    <property type="entry name" value="ATP_synth_asu-like_sf"/>
</dbReference>
<feature type="domain" description="Lumazine-binding" evidence="12">
    <location>
        <begin position="97"/>
        <end position="193"/>
    </location>
</feature>
<dbReference type="SUPFAM" id="SSF63380">
    <property type="entry name" value="Riboflavin synthase domain-like"/>
    <property type="match status" value="2"/>
</dbReference>
<dbReference type="Pfam" id="PF00677">
    <property type="entry name" value="Lum_binding"/>
    <property type="match status" value="2"/>
</dbReference>
<evidence type="ECO:0000256" key="10">
    <source>
        <dbReference type="NCBIfam" id="TIGR00187"/>
    </source>
</evidence>
<evidence type="ECO:0000256" key="5">
    <source>
        <dbReference type="ARBA" id="ARBA00012827"/>
    </source>
</evidence>
<protein>
    <recommendedName>
        <fullName evidence="6 10">Riboflavin synthase</fullName>
        <ecNumber evidence="5 10">2.5.1.9</ecNumber>
    </recommendedName>
</protein>
<feature type="domain" description="Lumazine-binding" evidence="12">
    <location>
        <begin position="1"/>
        <end position="96"/>
    </location>
</feature>
<evidence type="ECO:0000256" key="11">
    <source>
        <dbReference type="PROSITE-ProRule" id="PRU00524"/>
    </source>
</evidence>